<gene>
    <name evidence="1" type="ORF">CK203_098836</name>
</gene>
<organism evidence="1 2">
    <name type="scientific">Vitis vinifera</name>
    <name type="common">Grape</name>
    <dbReference type="NCBI Taxonomy" id="29760"/>
    <lineage>
        <taxon>Eukaryota</taxon>
        <taxon>Viridiplantae</taxon>
        <taxon>Streptophyta</taxon>
        <taxon>Embryophyta</taxon>
        <taxon>Tracheophyta</taxon>
        <taxon>Spermatophyta</taxon>
        <taxon>Magnoliopsida</taxon>
        <taxon>eudicotyledons</taxon>
        <taxon>Gunneridae</taxon>
        <taxon>Pentapetalae</taxon>
        <taxon>rosids</taxon>
        <taxon>Vitales</taxon>
        <taxon>Vitaceae</taxon>
        <taxon>Viteae</taxon>
        <taxon>Vitis</taxon>
    </lineage>
</organism>
<name>A0A438D4Y1_VITVI</name>
<accession>A0A438D4Y1</accession>
<evidence type="ECO:0000313" key="1">
    <source>
        <dbReference type="EMBL" id="RVW30513.1"/>
    </source>
</evidence>
<comment type="caution">
    <text evidence="1">The sequence shown here is derived from an EMBL/GenBank/DDBJ whole genome shotgun (WGS) entry which is preliminary data.</text>
</comment>
<dbReference type="AlphaFoldDB" id="A0A438D4Y1"/>
<dbReference type="EMBL" id="QGNW01001796">
    <property type="protein sequence ID" value="RVW30513.1"/>
    <property type="molecule type" value="Genomic_DNA"/>
</dbReference>
<proteinExistence type="predicted"/>
<protein>
    <submittedName>
        <fullName evidence="1">Uncharacterized protein</fullName>
    </submittedName>
</protein>
<dbReference type="Proteomes" id="UP000288805">
    <property type="component" value="Unassembled WGS sequence"/>
</dbReference>
<evidence type="ECO:0000313" key="2">
    <source>
        <dbReference type="Proteomes" id="UP000288805"/>
    </source>
</evidence>
<reference evidence="1 2" key="1">
    <citation type="journal article" date="2018" name="PLoS Genet.">
        <title>Population sequencing reveals clonal diversity and ancestral inbreeding in the grapevine cultivar Chardonnay.</title>
        <authorList>
            <person name="Roach M.J."/>
            <person name="Johnson D.L."/>
            <person name="Bohlmann J."/>
            <person name="van Vuuren H.J."/>
            <person name="Jones S.J."/>
            <person name="Pretorius I.S."/>
            <person name="Schmidt S.A."/>
            <person name="Borneman A.R."/>
        </authorList>
    </citation>
    <scope>NUCLEOTIDE SEQUENCE [LARGE SCALE GENOMIC DNA]</scope>
    <source>
        <strain evidence="2">cv. Chardonnay</strain>
        <tissue evidence="1">Leaf</tissue>
    </source>
</reference>
<sequence length="115" mass="13496">MYPTEKDPPVANPLQTIQISKDDDHFTYASSLLEPNEARRLKGTLQWNKDVFAWTHSDMPWIHPSIASHLHNILPSSRPIFQKVRQFHPNRQRIIQDKVDKLLAARSIREVEYLD</sequence>